<feature type="compositionally biased region" description="Basic and acidic residues" evidence="5">
    <location>
        <begin position="432"/>
        <end position="444"/>
    </location>
</feature>
<proteinExistence type="predicted"/>
<evidence type="ECO:0000313" key="6">
    <source>
        <dbReference type="EMBL" id="CAL1537237.1"/>
    </source>
</evidence>
<feature type="compositionally biased region" description="Acidic residues" evidence="5">
    <location>
        <begin position="582"/>
        <end position="600"/>
    </location>
</feature>
<dbReference type="InterPro" id="IPR027417">
    <property type="entry name" value="P-loop_NTPase"/>
</dbReference>
<dbReference type="GO" id="GO:0007051">
    <property type="term" value="P:spindle organization"/>
    <property type="evidence" value="ECO:0007669"/>
    <property type="project" value="TreeGrafter"/>
</dbReference>
<evidence type="ECO:0000256" key="3">
    <source>
        <dbReference type="ARBA" id="ARBA00022737"/>
    </source>
</evidence>
<dbReference type="InterPro" id="IPR051185">
    <property type="entry name" value="ASPM"/>
</dbReference>
<accession>A0AAV2HUP9</accession>
<feature type="compositionally biased region" description="Polar residues" evidence="5">
    <location>
        <begin position="467"/>
        <end position="476"/>
    </location>
</feature>
<evidence type="ECO:0000256" key="2">
    <source>
        <dbReference type="ARBA" id="ARBA00022490"/>
    </source>
</evidence>
<feature type="compositionally biased region" description="Basic and acidic residues" evidence="5">
    <location>
        <begin position="520"/>
        <end position="533"/>
    </location>
</feature>
<dbReference type="GO" id="GO:0005516">
    <property type="term" value="F:calmodulin binding"/>
    <property type="evidence" value="ECO:0007669"/>
    <property type="project" value="UniProtKB-KW"/>
</dbReference>
<comment type="caution">
    <text evidence="6">The sequence shown here is derived from an EMBL/GenBank/DDBJ whole genome shotgun (WGS) entry which is preliminary data.</text>
</comment>
<comment type="subcellular location">
    <subcellularLocation>
        <location evidence="1">Cytoplasm</location>
    </subcellularLocation>
</comment>
<evidence type="ECO:0000256" key="4">
    <source>
        <dbReference type="ARBA" id="ARBA00022860"/>
    </source>
</evidence>
<dbReference type="GO" id="GO:0000278">
    <property type="term" value="P:mitotic cell cycle"/>
    <property type="evidence" value="ECO:0007669"/>
    <property type="project" value="TreeGrafter"/>
</dbReference>
<feature type="region of interest" description="Disordered" evidence="5">
    <location>
        <begin position="220"/>
        <end position="243"/>
    </location>
</feature>
<reference evidence="6 7" key="1">
    <citation type="submission" date="2024-04" db="EMBL/GenBank/DDBJ databases">
        <authorList>
            <consortium name="Genoscope - CEA"/>
            <person name="William W."/>
        </authorList>
    </citation>
    <scope>NUCLEOTIDE SEQUENCE [LARGE SCALE GENOMIC DNA]</scope>
</reference>
<evidence type="ECO:0000256" key="5">
    <source>
        <dbReference type="SAM" id="MobiDB-lite"/>
    </source>
</evidence>
<feature type="region of interest" description="Disordered" evidence="5">
    <location>
        <begin position="264"/>
        <end position="662"/>
    </location>
</feature>
<dbReference type="Gene3D" id="1.20.5.190">
    <property type="match status" value="5"/>
</dbReference>
<dbReference type="PANTHER" id="PTHR22706:SF1">
    <property type="entry name" value="ASSEMBLY FACTOR FOR SPINDLE MICROTUBULES"/>
    <property type="match status" value="1"/>
</dbReference>
<dbReference type="PANTHER" id="PTHR22706">
    <property type="entry name" value="ASSEMBLY FACTOR FOR SPINDLE MICROTUBULES"/>
    <property type="match status" value="1"/>
</dbReference>
<evidence type="ECO:0000313" key="7">
    <source>
        <dbReference type="Proteomes" id="UP001497497"/>
    </source>
</evidence>
<keyword evidence="7" id="KW-1185">Reference proteome</keyword>
<dbReference type="GO" id="GO:0005737">
    <property type="term" value="C:cytoplasm"/>
    <property type="evidence" value="ECO:0007669"/>
    <property type="project" value="UniProtKB-SubCell"/>
</dbReference>
<feature type="compositionally biased region" description="Acidic residues" evidence="5">
    <location>
        <begin position="294"/>
        <end position="305"/>
    </location>
</feature>
<feature type="compositionally biased region" description="Acidic residues" evidence="5">
    <location>
        <begin position="477"/>
        <end position="488"/>
    </location>
</feature>
<dbReference type="EMBL" id="CAXITT010000255">
    <property type="protein sequence ID" value="CAL1537237.1"/>
    <property type="molecule type" value="Genomic_DNA"/>
</dbReference>
<feature type="compositionally biased region" description="Basic and acidic residues" evidence="5">
    <location>
        <begin position="232"/>
        <end position="243"/>
    </location>
</feature>
<keyword evidence="3" id="KW-0677">Repeat</keyword>
<dbReference type="AlphaFoldDB" id="A0AAV2HUP9"/>
<name>A0AAV2HUP9_LYMST</name>
<feature type="compositionally biased region" description="Acidic residues" evidence="5">
    <location>
        <begin position="620"/>
        <end position="662"/>
    </location>
</feature>
<feature type="compositionally biased region" description="Basic and acidic residues" evidence="5">
    <location>
        <begin position="375"/>
        <end position="393"/>
    </location>
</feature>
<feature type="compositionally biased region" description="Acidic residues" evidence="5">
    <location>
        <begin position="541"/>
        <end position="553"/>
    </location>
</feature>
<dbReference type="GO" id="GO:0000922">
    <property type="term" value="C:spindle pole"/>
    <property type="evidence" value="ECO:0007669"/>
    <property type="project" value="TreeGrafter"/>
</dbReference>
<organism evidence="6 7">
    <name type="scientific">Lymnaea stagnalis</name>
    <name type="common">Great pond snail</name>
    <name type="synonym">Helix stagnalis</name>
    <dbReference type="NCBI Taxonomy" id="6523"/>
    <lineage>
        <taxon>Eukaryota</taxon>
        <taxon>Metazoa</taxon>
        <taxon>Spiralia</taxon>
        <taxon>Lophotrochozoa</taxon>
        <taxon>Mollusca</taxon>
        <taxon>Gastropoda</taxon>
        <taxon>Heterobranchia</taxon>
        <taxon>Euthyneura</taxon>
        <taxon>Panpulmonata</taxon>
        <taxon>Hygrophila</taxon>
        <taxon>Lymnaeoidea</taxon>
        <taxon>Lymnaeidae</taxon>
        <taxon>Lymnaea</taxon>
    </lineage>
</organism>
<dbReference type="FunFam" id="1.20.5.190:FF:000055">
    <property type="entry name" value="Putative microtubule-associated protein futsch"/>
    <property type="match status" value="1"/>
</dbReference>
<dbReference type="SMART" id="SM00015">
    <property type="entry name" value="IQ"/>
    <property type="match status" value="9"/>
</dbReference>
<feature type="compositionally biased region" description="Basic and acidic residues" evidence="5">
    <location>
        <begin position="278"/>
        <end position="293"/>
    </location>
</feature>
<feature type="compositionally biased region" description="Basic and acidic residues" evidence="5">
    <location>
        <begin position="603"/>
        <end position="619"/>
    </location>
</feature>
<dbReference type="PROSITE" id="PS50096">
    <property type="entry name" value="IQ"/>
    <property type="match status" value="8"/>
</dbReference>
<feature type="compositionally biased region" description="Basic and acidic residues" evidence="5">
    <location>
        <begin position="329"/>
        <end position="343"/>
    </location>
</feature>
<feature type="compositionally biased region" description="Basic and acidic residues" evidence="5">
    <location>
        <begin position="351"/>
        <end position="367"/>
    </location>
</feature>
<feature type="compositionally biased region" description="Basic and acidic residues" evidence="5">
    <location>
        <begin position="30"/>
        <end position="58"/>
    </location>
</feature>
<dbReference type="CDD" id="cd23767">
    <property type="entry name" value="IQCD"/>
    <property type="match status" value="4"/>
</dbReference>
<dbReference type="Proteomes" id="UP001497497">
    <property type="component" value="Unassembled WGS sequence"/>
</dbReference>
<dbReference type="SUPFAM" id="SSF52540">
    <property type="entry name" value="P-loop containing nucleoside triphosphate hydrolases"/>
    <property type="match status" value="1"/>
</dbReference>
<protein>
    <submittedName>
        <fullName evidence="6">Uncharacterized protein</fullName>
    </submittedName>
</protein>
<dbReference type="GO" id="GO:0051295">
    <property type="term" value="P:establishment of meiotic spindle localization"/>
    <property type="evidence" value="ECO:0007669"/>
    <property type="project" value="TreeGrafter"/>
</dbReference>
<feature type="region of interest" description="Disordered" evidence="5">
    <location>
        <begin position="1"/>
        <end position="74"/>
    </location>
</feature>
<feature type="region of interest" description="Disordered" evidence="5">
    <location>
        <begin position="117"/>
        <end position="147"/>
    </location>
</feature>
<keyword evidence="2" id="KW-0963">Cytoplasm</keyword>
<gene>
    <name evidence="6" type="ORF">GSLYS_00011150001</name>
</gene>
<dbReference type="Pfam" id="PF00612">
    <property type="entry name" value="IQ"/>
    <property type="match status" value="8"/>
</dbReference>
<keyword evidence="4" id="KW-0112">Calmodulin-binding</keyword>
<evidence type="ECO:0000256" key="1">
    <source>
        <dbReference type="ARBA" id="ARBA00004496"/>
    </source>
</evidence>
<sequence>MGAKFSKFTDTVSKRFCSPSGANETCSAPPEEKNETGHDPAVHGARLEDRNYNNEGFKRKPCPPEQQQKEVAAAVTVQTQYRQHSAKEEVNEIREEVAATKIQAGFRGYLDRETVRKMKTESGKKSRRSEAVSDERGSQDSQPAEKLEIVDIDLTDPEVEKAAMFIQSGFKGFKARKTTIVLPEPEWPDNIQPAVVRLHDREIDDAAIRIQSRYRGYRTRKGMKKGATPLKPKSDKSQPYTEEEKAAIKIQAGFRGHLVRKDTQELRDQQQHEASAQEGHEVTESQDETRDVTETSDEMPDLGDPDVEKAAVKIQAGFKGLKARKELRKQKEERDIETERSGLQEDFGEVDENRADTEEVYEAEKSSGEVMYGTERADAEGTDEVDSRADHAAVKIQAGFRGYKTRKSLKQPGGTSEHREDQLEEDGPSAGDVEHIHGKKRPDPDQAATRIQASFKGYKTRKELKSRTTVQQNVSNDEVDAGDQEDGADTQRSQGHVNMDDPEVQKAVVKIQAGFKGMKARQEVKAKIAEKKSLTQSQESGDFEEGQTEEEEQMQGSSFIEVSQDEVVENEEHRLFGGTLADSEDNEVQETEELAEDGPQGDETQRDETQGDETQRDETQGDETQGDETQGDETQGDETQGDETQGDDTTEQPEDESLTDEM</sequence>
<dbReference type="InterPro" id="IPR000048">
    <property type="entry name" value="IQ_motif_EF-hand-BS"/>
</dbReference>